<dbReference type="SUPFAM" id="SSF56601">
    <property type="entry name" value="beta-lactamase/transpeptidase-like"/>
    <property type="match status" value="1"/>
</dbReference>
<dbReference type="Proteomes" id="UP000013966">
    <property type="component" value="Chromosome 2"/>
</dbReference>
<evidence type="ECO:0000313" key="4">
    <source>
        <dbReference type="EMBL" id="BAN24870.1"/>
    </source>
</evidence>
<dbReference type="Pfam" id="PF00144">
    <property type="entry name" value="Beta-lactamase"/>
    <property type="match status" value="1"/>
</dbReference>
<dbReference type="PANTHER" id="PTHR46825">
    <property type="entry name" value="D-ALANYL-D-ALANINE-CARBOXYPEPTIDASE/ENDOPEPTIDASE AMPH"/>
    <property type="match status" value="1"/>
</dbReference>
<dbReference type="KEGG" id="buo:BRPE64_BCDS02090"/>
<evidence type="ECO:0000313" key="5">
    <source>
        <dbReference type="Proteomes" id="UP000013966"/>
    </source>
</evidence>
<feature type="compositionally biased region" description="Polar residues" evidence="1">
    <location>
        <begin position="30"/>
        <end position="45"/>
    </location>
</feature>
<dbReference type="OrthoDB" id="9801061at2"/>
<dbReference type="RefSeq" id="WP_016354301.1">
    <property type="nucleotide sequence ID" value="NC_021294.1"/>
</dbReference>
<protein>
    <submittedName>
        <fullName evidence="4">Putative beta-lactamase</fullName>
    </submittedName>
</protein>
<dbReference type="AlphaFoldDB" id="R4WV33"/>
<feature type="domain" description="Peptidase S12 Pab87-related C-terminal" evidence="3">
    <location>
        <begin position="426"/>
        <end position="500"/>
    </location>
</feature>
<dbReference type="InterPro" id="IPR012338">
    <property type="entry name" value="Beta-lactam/transpept-like"/>
</dbReference>
<evidence type="ECO:0000256" key="1">
    <source>
        <dbReference type="SAM" id="MobiDB-lite"/>
    </source>
</evidence>
<feature type="region of interest" description="Disordered" evidence="1">
    <location>
        <begin position="25"/>
        <end position="45"/>
    </location>
</feature>
<evidence type="ECO:0000259" key="3">
    <source>
        <dbReference type="Pfam" id="PF11954"/>
    </source>
</evidence>
<organism evidence="4 5">
    <name type="scientific">Caballeronia insecticola</name>
    <dbReference type="NCBI Taxonomy" id="758793"/>
    <lineage>
        <taxon>Bacteria</taxon>
        <taxon>Pseudomonadati</taxon>
        <taxon>Pseudomonadota</taxon>
        <taxon>Betaproteobacteria</taxon>
        <taxon>Burkholderiales</taxon>
        <taxon>Burkholderiaceae</taxon>
        <taxon>Caballeronia</taxon>
    </lineage>
</organism>
<dbReference type="Gene3D" id="3.40.710.10">
    <property type="entry name" value="DD-peptidase/beta-lactamase superfamily"/>
    <property type="match status" value="1"/>
</dbReference>
<feature type="domain" description="Beta-lactamase-related" evidence="2">
    <location>
        <begin position="57"/>
        <end position="380"/>
    </location>
</feature>
<dbReference type="PROSITE" id="PS51257">
    <property type="entry name" value="PROKAR_LIPOPROTEIN"/>
    <property type="match status" value="1"/>
</dbReference>
<evidence type="ECO:0000259" key="2">
    <source>
        <dbReference type="Pfam" id="PF00144"/>
    </source>
</evidence>
<dbReference type="InterPro" id="IPR001466">
    <property type="entry name" value="Beta-lactam-related"/>
</dbReference>
<dbReference type="PATRIC" id="fig|758793.3.peg.3117"/>
<reference evidence="4 5" key="2">
    <citation type="journal article" date="2018" name="Int. J. Syst. Evol. Microbiol.">
        <title>Burkholderia insecticola sp. nov., a gut symbiotic bacterium of the bean bug Riptortus pedestris.</title>
        <authorList>
            <person name="Takeshita K."/>
            <person name="Tamaki H."/>
            <person name="Ohbayashi T."/>
            <person name="Meng X.-Y."/>
            <person name="Sone T."/>
            <person name="Mitani Y."/>
            <person name="Peeters C."/>
            <person name="Kikuchi Y."/>
            <person name="Vandamme P."/>
        </authorList>
    </citation>
    <scope>NUCLEOTIDE SEQUENCE [LARGE SCALE GENOMIC DNA]</scope>
    <source>
        <strain evidence="4">RPE64</strain>
    </source>
</reference>
<proteinExistence type="predicted"/>
<dbReference type="PANTHER" id="PTHR46825:SF15">
    <property type="entry name" value="BETA-LACTAMASE-RELATED DOMAIN-CONTAINING PROTEIN"/>
    <property type="match status" value="1"/>
</dbReference>
<name>R4WV33_9BURK</name>
<dbReference type="InterPro" id="IPR050491">
    <property type="entry name" value="AmpC-like"/>
</dbReference>
<dbReference type="HOGENOM" id="CLU_020027_14_3_4"/>
<reference evidence="4 5" key="1">
    <citation type="journal article" date="2013" name="Genome Announc.">
        <title>Complete Genome Sequence of Burkholderia sp. Strain RPE64, Bacterial Symbiont of the Bean Bug Riptortus pedestris.</title>
        <authorList>
            <person name="Shibata T.F."/>
            <person name="Maeda T."/>
            <person name="Nikoh N."/>
            <person name="Yamaguchi K."/>
            <person name="Oshima K."/>
            <person name="Hattori M."/>
            <person name="Nishiyama T."/>
            <person name="Hasebe M."/>
            <person name="Fukatsu T."/>
            <person name="Kikuchi Y."/>
            <person name="Shigenobu S."/>
        </authorList>
    </citation>
    <scope>NUCLEOTIDE SEQUENCE [LARGE SCALE GENOMIC DNA]</scope>
</reference>
<accession>R4WV33</accession>
<dbReference type="InterPro" id="IPR021860">
    <property type="entry name" value="Peptidase_S12_Pab87-rel_C"/>
</dbReference>
<gene>
    <name evidence="4" type="ORF">BRPE64_BCDS02090</name>
</gene>
<sequence>MRPSEGRRRFLGAALCSTIAACGGSDSDDSNAATPSGNTQTGPVPDSQINAALAQLDTLANNLLASTGVPGMAVAVVRGTQTVYAKGFGTRLVGSGQAVDADTVFQLASVSKSVGAAVVAQQVGTGAVAWNTTIRTHLPWFTLSDEKVSAAVTIGDLYSHQSGLPDHAGDTLEDMGYGRMEGLQRLRYLPLHPFRHSYFYTNFGLTAAAQSVATAAGIDWETLSENVLYKPLGMTSTSSRYADFAARPNRALGHVKVGDKWVQGAGTMPDAQSPAGGVSSSVNDMAKWLAMMLGTGMFNGKRIVDANALTAAITAQVQSSPPGDGSPAGFYGYGFNVGQTSAGRPSYSHSGAFALGAATNFMVVPSTNLAIVTLTNAFPIGVAEALNQQFFDIVQYGSVQRDWFKLYSDALAPLAKPTGSLVGATPPVSPLPARALSTYTGTYKNDYFGPIQVVDQGGALAIIIGPRPLTLKLSHWDGDIFTFTLVDENANPGTISKASFSSDRVNLEYYDADGLGTFVR</sequence>
<dbReference type="Gene3D" id="2.40.128.600">
    <property type="match status" value="1"/>
</dbReference>
<dbReference type="EMBL" id="AP013059">
    <property type="protein sequence ID" value="BAN24870.1"/>
    <property type="molecule type" value="Genomic_DNA"/>
</dbReference>
<keyword evidence="5" id="KW-1185">Reference proteome</keyword>
<dbReference type="Pfam" id="PF11954">
    <property type="entry name" value="DUF3471"/>
    <property type="match status" value="1"/>
</dbReference>
<dbReference type="STRING" id="758793.BRPE64_BCDS02090"/>